<feature type="region of interest" description="Disordered" evidence="1">
    <location>
        <begin position="76"/>
        <end position="95"/>
    </location>
</feature>
<dbReference type="AlphaFoldDB" id="A0A2H0BS40"/>
<dbReference type="EMBL" id="PCSZ01000062">
    <property type="protein sequence ID" value="PIP60461.1"/>
    <property type="molecule type" value="Genomic_DNA"/>
</dbReference>
<name>A0A2H0BS40_9BACT</name>
<proteinExistence type="predicted"/>
<keyword evidence="2" id="KW-0732">Signal</keyword>
<evidence type="ECO:0000256" key="2">
    <source>
        <dbReference type="SAM" id="SignalP"/>
    </source>
</evidence>
<feature type="compositionally biased region" description="Polar residues" evidence="1">
    <location>
        <begin position="76"/>
        <end position="88"/>
    </location>
</feature>
<evidence type="ECO:0000256" key="1">
    <source>
        <dbReference type="SAM" id="MobiDB-lite"/>
    </source>
</evidence>
<organism evidence="3 4">
    <name type="scientific">Candidatus Uhrbacteria bacterium CG22_combo_CG10-13_8_21_14_all_47_17</name>
    <dbReference type="NCBI Taxonomy" id="1975041"/>
    <lineage>
        <taxon>Bacteria</taxon>
        <taxon>Candidatus Uhriibacteriota</taxon>
    </lineage>
</organism>
<accession>A0A2H0BS40</accession>
<evidence type="ECO:0000313" key="3">
    <source>
        <dbReference type="EMBL" id="PIP60461.1"/>
    </source>
</evidence>
<reference evidence="3 4" key="1">
    <citation type="submission" date="2017-09" db="EMBL/GenBank/DDBJ databases">
        <title>Depth-based differentiation of microbial function through sediment-hosted aquifers and enrichment of novel symbionts in the deep terrestrial subsurface.</title>
        <authorList>
            <person name="Probst A.J."/>
            <person name="Ladd B."/>
            <person name="Jarett J.K."/>
            <person name="Geller-Mcgrath D.E."/>
            <person name="Sieber C.M."/>
            <person name="Emerson J.B."/>
            <person name="Anantharaman K."/>
            <person name="Thomas B.C."/>
            <person name="Malmstrom R."/>
            <person name="Stieglmeier M."/>
            <person name="Klingl A."/>
            <person name="Woyke T."/>
            <person name="Ryan C.M."/>
            <person name="Banfield J.F."/>
        </authorList>
    </citation>
    <scope>NUCLEOTIDE SEQUENCE [LARGE SCALE GENOMIC DNA]</scope>
    <source>
        <strain evidence="3">CG22_combo_CG10-13_8_21_14_all_47_17</strain>
    </source>
</reference>
<dbReference type="Proteomes" id="UP000231581">
    <property type="component" value="Unassembled WGS sequence"/>
</dbReference>
<dbReference type="PROSITE" id="PS51257">
    <property type="entry name" value="PROKAR_LIPOPROTEIN"/>
    <property type="match status" value="1"/>
</dbReference>
<evidence type="ECO:0000313" key="4">
    <source>
        <dbReference type="Proteomes" id="UP000231581"/>
    </source>
</evidence>
<feature type="chain" id="PRO_5013963900" evidence="2">
    <location>
        <begin position="20"/>
        <end position="251"/>
    </location>
</feature>
<sequence>MKYSVLFILIILAGCGAMATSPRSTSPVESNTVVLSRGEYDQFREDHERRTALIDGQITDEERQAALAQYVHEHMPSNTASANRTPSQATPPPAMRGATAMPLPSPVRYAPPGMVTETQAFVGGSAPWRRYGASTGGLELLVRVNSQYAISLSIDGQMVQPQAGMPTAVPVVTAGGLVEMPVIPPTREGGWRGTMQDREYRILLDSPGTRQVTWTCYAVASGRPGMRIGSGSRIITGGNGGSLYIADSSCH</sequence>
<comment type="caution">
    <text evidence="3">The sequence shown here is derived from an EMBL/GenBank/DDBJ whole genome shotgun (WGS) entry which is preliminary data.</text>
</comment>
<protein>
    <submittedName>
        <fullName evidence="3">Uncharacterized protein</fullName>
    </submittedName>
</protein>
<gene>
    <name evidence="3" type="ORF">COX00_03180</name>
</gene>
<feature type="signal peptide" evidence="2">
    <location>
        <begin position="1"/>
        <end position="19"/>
    </location>
</feature>